<reference evidence="2 3" key="1">
    <citation type="journal article" date="2019" name="Int. J. Syst. Evol. Microbiol.">
        <title>The Global Catalogue of Microorganisms (GCM) 10K type strain sequencing project: providing services to taxonomists for standard genome sequencing and annotation.</title>
        <authorList>
            <consortium name="The Broad Institute Genomics Platform"/>
            <consortium name="The Broad Institute Genome Sequencing Center for Infectious Disease"/>
            <person name="Wu L."/>
            <person name="Ma J."/>
        </authorList>
    </citation>
    <scope>NUCLEOTIDE SEQUENCE [LARGE SCALE GENOMIC DNA]</scope>
    <source>
        <strain evidence="2 3">JCM 14046</strain>
    </source>
</reference>
<accession>A0ABN2P2A8</accession>
<organism evidence="2 3">
    <name type="scientific">Nocardioides lentus</name>
    <dbReference type="NCBI Taxonomy" id="338077"/>
    <lineage>
        <taxon>Bacteria</taxon>
        <taxon>Bacillati</taxon>
        <taxon>Actinomycetota</taxon>
        <taxon>Actinomycetes</taxon>
        <taxon>Propionibacteriales</taxon>
        <taxon>Nocardioidaceae</taxon>
        <taxon>Nocardioides</taxon>
    </lineage>
</organism>
<feature type="compositionally biased region" description="Low complexity" evidence="1">
    <location>
        <begin position="1"/>
        <end position="12"/>
    </location>
</feature>
<feature type="region of interest" description="Disordered" evidence="1">
    <location>
        <begin position="1"/>
        <end position="20"/>
    </location>
</feature>
<evidence type="ECO:0000313" key="2">
    <source>
        <dbReference type="EMBL" id="GAA1910609.1"/>
    </source>
</evidence>
<dbReference type="RefSeq" id="WP_344004600.1">
    <property type="nucleotide sequence ID" value="NZ_BAAAMY010000002.1"/>
</dbReference>
<keyword evidence="3" id="KW-1185">Reference proteome</keyword>
<evidence type="ECO:0000256" key="1">
    <source>
        <dbReference type="SAM" id="MobiDB-lite"/>
    </source>
</evidence>
<gene>
    <name evidence="2" type="ORF">GCM10009737_10040</name>
</gene>
<feature type="region of interest" description="Disordered" evidence="1">
    <location>
        <begin position="126"/>
        <end position="164"/>
    </location>
</feature>
<sequence length="164" mass="18492">MTTATTKRNTTTARERRADWNARRKADEYMERAERLALNSARAAEAPGARTAYAERFRMRLLEDADRLDDLDPHVFGRAFSRAAVALAERTGLHPKDAEAVRLDVQAEERSRLGLERPGALALTPWGDLVEATAGEERDDEDDRRVPGRGRARADRVRRGGPRR</sequence>
<dbReference type="EMBL" id="BAAAMY010000002">
    <property type="protein sequence ID" value="GAA1910609.1"/>
    <property type="molecule type" value="Genomic_DNA"/>
</dbReference>
<dbReference type="Proteomes" id="UP001501612">
    <property type="component" value="Unassembled WGS sequence"/>
</dbReference>
<proteinExistence type="predicted"/>
<evidence type="ECO:0008006" key="4">
    <source>
        <dbReference type="Google" id="ProtNLM"/>
    </source>
</evidence>
<comment type="caution">
    <text evidence="2">The sequence shown here is derived from an EMBL/GenBank/DDBJ whole genome shotgun (WGS) entry which is preliminary data.</text>
</comment>
<name>A0ABN2P2A8_9ACTN</name>
<evidence type="ECO:0000313" key="3">
    <source>
        <dbReference type="Proteomes" id="UP001501612"/>
    </source>
</evidence>
<protein>
    <recommendedName>
        <fullName evidence="4">DUF222 domain-containing protein</fullName>
    </recommendedName>
</protein>